<proteinExistence type="predicted"/>
<keyword evidence="3" id="KW-1185">Reference proteome</keyword>
<accession>A0ABN3UUA5</accession>
<name>A0ABN3UUA5_9ACTN</name>
<comment type="caution">
    <text evidence="2">The sequence shown here is derived from an EMBL/GenBank/DDBJ whole genome shotgun (WGS) entry which is preliminary data.</text>
</comment>
<evidence type="ECO:0000259" key="1">
    <source>
        <dbReference type="PROSITE" id="PS50104"/>
    </source>
</evidence>
<dbReference type="Proteomes" id="UP001501842">
    <property type="component" value="Unassembled WGS sequence"/>
</dbReference>
<organism evidence="2 3">
    <name type="scientific">Actinocorallia aurantiaca</name>
    <dbReference type="NCBI Taxonomy" id="46204"/>
    <lineage>
        <taxon>Bacteria</taxon>
        <taxon>Bacillati</taxon>
        <taxon>Actinomycetota</taxon>
        <taxon>Actinomycetes</taxon>
        <taxon>Streptosporangiales</taxon>
        <taxon>Thermomonosporaceae</taxon>
        <taxon>Actinocorallia</taxon>
    </lineage>
</organism>
<sequence>MIRFVERLEDGGLRVARDEVVFKPGDVLVHAVEQAIRDSSHGILVFSPASMASGWVKQEYATLMQRSIESGRRFIPLVIKDVELPEFAATRYYADFRQISGTEYDQLVTRVAEALRS</sequence>
<evidence type="ECO:0000313" key="2">
    <source>
        <dbReference type="EMBL" id="GAA2738671.1"/>
    </source>
</evidence>
<feature type="domain" description="TIR" evidence="1">
    <location>
        <begin position="1"/>
        <end position="115"/>
    </location>
</feature>
<dbReference type="SUPFAM" id="SSF52200">
    <property type="entry name" value="Toll/Interleukin receptor TIR domain"/>
    <property type="match status" value="1"/>
</dbReference>
<dbReference type="Gene3D" id="3.40.50.10140">
    <property type="entry name" value="Toll/interleukin-1 receptor homology (TIR) domain"/>
    <property type="match status" value="1"/>
</dbReference>
<dbReference type="InterPro" id="IPR035897">
    <property type="entry name" value="Toll_tir_struct_dom_sf"/>
</dbReference>
<reference evidence="2 3" key="1">
    <citation type="journal article" date="2019" name="Int. J. Syst. Evol. Microbiol.">
        <title>The Global Catalogue of Microorganisms (GCM) 10K type strain sequencing project: providing services to taxonomists for standard genome sequencing and annotation.</title>
        <authorList>
            <consortium name="The Broad Institute Genomics Platform"/>
            <consortium name="The Broad Institute Genome Sequencing Center for Infectious Disease"/>
            <person name="Wu L."/>
            <person name="Ma J."/>
        </authorList>
    </citation>
    <scope>NUCLEOTIDE SEQUENCE [LARGE SCALE GENOMIC DNA]</scope>
    <source>
        <strain evidence="2 3">JCM 8201</strain>
    </source>
</reference>
<protein>
    <recommendedName>
        <fullName evidence="1">TIR domain-containing protein</fullName>
    </recommendedName>
</protein>
<dbReference type="Pfam" id="PF13676">
    <property type="entry name" value="TIR_2"/>
    <property type="match status" value="1"/>
</dbReference>
<gene>
    <name evidence="2" type="ORF">GCM10010439_73460</name>
</gene>
<evidence type="ECO:0000313" key="3">
    <source>
        <dbReference type="Proteomes" id="UP001501842"/>
    </source>
</evidence>
<dbReference type="PROSITE" id="PS50104">
    <property type="entry name" value="TIR"/>
    <property type="match status" value="1"/>
</dbReference>
<dbReference type="EMBL" id="BAAATZ010000045">
    <property type="protein sequence ID" value="GAA2738671.1"/>
    <property type="molecule type" value="Genomic_DNA"/>
</dbReference>
<dbReference type="InterPro" id="IPR000157">
    <property type="entry name" value="TIR_dom"/>
</dbReference>